<dbReference type="OrthoDB" id="48368at2759"/>
<dbReference type="EMBL" id="AGNL01016871">
    <property type="protein sequence ID" value="EJK64787.1"/>
    <property type="molecule type" value="Genomic_DNA"/>
</dbReference>
<feature type="compositionally biased region" description="Basic and acidic residues" evidence="1">
    <location>
        <begin position="29"/>
        <end position="55"/>
    </location>
</feature>
<proteinExistence type="predicted"/>
<feature type="compositionally biased region" description="Polar residues" evidence="1">
    <location>
        <begin position="474"/>
        <end position="499"/>
    </location>
</feature>
<sequence>MVPLYSLSPFYLVPLRPPLSLERTSPPAKETRRPKSISHDRSIDRAKSRAEEVRERRTKVRGSPPRRKASRVAEREFARQTGGGKRSIRKVPARFSGKSDRGSPRVPERGRKERRREGRRRYAAREEVHPQAPSPPEGRLLLRRAGVGAPGQGEGGGRRARRRGGRDSRGSRRGHRRRAPDRLPALDARPGRRRGRGGEGGGRLPRLADGGVPEGGVAAEGCRRGGSGAGGGAGLEALRAAVAEEASMDSMRAYIDCLGDDVSPDTGGDLPSRALRCLFALSESSGSRAERLAMVGGEFGPLGEGTGGTRALVPALLSFLGRCPRDSSEQYLTLLVLNNLSIPAANKRAIAIGHGGAASLGRLLCRDPGCHLLVIILVNLTFGDRSLNLDLVRRREGGKGEEREAGPLDFLMRSLSGGEGEADGANAGEEFEDPQLIECICYALLVSFCPFVRPLSYGGGGIRCPLEPPPPVSETKSLTTRIGSPPANENEQLSSLTSDQLEKLGPIPLEDGDGSARRPADLLASLT</sequence>
<feature type="compositionally biased region" description="Low complexity" evidence="1">
    <location>
        <begin position="204"/>
        <end position="220"/>
    </location>
</feature>
<keyword evidence="3" id="KW-1185">Reference proteome</keyword>
<feature type="region of interest" description="Disordered" evidence="1">
    <location>
        <begin position="16"/>
        <end position="231"/>
    </location>
</feature>
<protein>
    <submittedName>
        <fullName evidence="2">Uncharacterized protein</fullName>
    </submittedName>
</protein>
<evidence type="ECO:0000256" key="1">
    <source>
        <dbReference type="SAM" id="MobiDB-lite"/>
    </source>
</evidence>
<feature type="compositionally biased region" description="Basic residues" evidence="1">
    <location>
        <begin position="112"/>
        <end position="122"/>
    </location>
</feature>
<feature type="compositionally biased region" description="Basic and acidic residues" evidence="1">
    <location>
        <begin position="97"/>
        <end position="111"/>
    </location>
</feature>
<feature type="non-terminal residue" evidence="2">
    <location>
        <position position="527"/>
    </location>
</feature>
<gene>
    <name evidence="2" type="ORF">THAOC_14445</name>
</gene>
<name>K0T2Z2_THAOC</name>
<reference evidence="2 3" key="1">
    <citation type="journal article" date="2012" name="Genome Biol.">
        <title>Genome and low-iron response of an oceanic diatom adapted to chronic iron limitation.</title>
        <authorList>
            <person name="Lommer M."/>
            <person name="Specht M."/>
            <person name="Roy A.S."/>
            <person name="Kraemer L."/>
            <person name="Andreson R."/>
            <person name="Gutowska M.A."/>
            <person name="Wolf J."/>
            <person name="Bergner S.V."/>
            <person name="Schilhabel M.B."/>
            <person name="Klostermeier U.C."/>
            <person name="Beiko R.G."/>
            <person name="Rosenstiel P."/>
            <person name="Hippler M."/>
            <person name="Laroche J."/>
        </authorList>
    </citation>
    <scope>NUCLEOTIDE SEQUENCE [LARGE SCALE GENOMIC DNA]</scope>
    <source>
        <strain evidence="2 3">CCMP1005</strain>
    </source>
</reference>
<comment type="caution">
    <text evidence="2">The sequence shown here is derived from an EMBL/GenBank/DDBJ whole genome shotgun (WGS) entry which is preliminary data.</text>
</comment>
<accession>K0T2Z2</accession>
<feature type="region of interest" description="Disordered" evidence="1">
    <location>
        <begin position="468"/>
        <end position="527"/>
    </location>
</feature>
<dbReference type="eggNOG" id="ENOG502TCCH">
    <property type="taxonomic scope" value="Eukaryota"/>
</dbReference>
<organism evidence="2 3">
    <name type="scientific">Thalassiosira oceanica</name>
    <name type="common">Marine diatom</name>
    <dbReference type="NCBI Taxonomy" id="159749"/>
    <lineage>
        <taxon>Eukaryota</taxon>
        <taxon>Sar</taxon>
        <taxon>Stramenopiles</taxon>
        <taxon>Ochrophyta</taxon>
        <taxon>Bacillariophyta</taxon>
        <taxon>Coscinodiscophyceae</taxon>
        <taxon>Thalassiosirophycidae</taxon>
        <taxon>Thalassiosirales</taxon>
        <taxon>Thalassiosiraceae</taxon>
        <taxon>Thalassiosira</taxon>
    </lineage>
</organism>
<evidence type="ECO:0000313" key="3">
    <source>
        <dbReference type="Proteomes" id="UP000266841"/>
    </source>
</evidence>
<evidence type="ECO:0000313" key="2">
    <source>
        <dbReference type="EMBL" id="EJK64787.1"/>
    </source>
</evidence>
<dbReference type="Proteomes" id="UP000266841">
    <property type="component" value="Unassembled WGS sequence"/>
</dbReference>
<dbReference type="AlphaFoldDB" id="K0T2Z2"/>
<feature type="compositionally biased region" description="Basic residues" evidence="1">
    <location>
        <begin position="56"/>
        <end position="70"/>
    </location>
</feature>